<dbReference type="Gene3D" id="3.40.50.720">
    <property type="entry name" value="NAD(P)-binding Rossmann-like Domain"/>
    <property type="match status" value="1"/>
</dbReference>
<dbReference type="FunFam" id="3.40.50.720:FF:000033">
    <property type="entry name" value="Adenylyltransferase and sulfurtransferase MOCS3"/>
    <property type="match status" value="1"/>
</dbReference>
<dbReference type="Pfam" id="PF00899">
    <property type="entry name" value="ThiF"/>
    <property type="match status" value="1"/>
</dbReference>
<dbReference type="KEGG" id="hwc:Hqrw_1502"/>
<feature type="domain" description="THIF-type NAD/FAD binding fold" evidence="5">
    <location>
        <begin position="39"/>
        <end position="273"/>
    </location>
</feature>
<keyword evidence="6" id="KW-0548">Nucleotidyltransferase</keyword>
<dbReference type="PANTHER" id="PTHR10953:SF102">
    <property type="entry name" value="ADENYLYLTRANSFERASE AND SULFURTRANSFERASE MOCS3"/>
    <property type="match status" value="1"/>
</dbReference>
<dbReference type="GO" id="GO:0005524">
    <property type="term" value="F:ATP binding"/>
    <property type="evidence" value="ECO:0007669"/>
    <property type="project" value="UniProtKB-KW"/>
</dbReference>
<dbReference type="GO" id="GO:0016779">
    <property type="term" value="F:nucleotidyltransferase activity"/>
    <property type="evidence" value="ECO:0007669"/>
    <property type="project" value="UniProtKB-KW"/>
</dbReference>
<dbReference type="SUPFAM" id="SSF69572">
    <property type="entry name" value="Activating enzymes of the ubiquitin-like proteins"/>
    <property type="match status" value="1"/>
</dbReference>
<evidence type="ECO:0000256" key="4">
    <source>
        <dbReference type="SAM" id="MobiDB-lite"/>
    </source>
</evidence>
<evidence type="ECO:0000256" key="2">
    <source>
        <dbReference type="ARBA" id="ARBA00022741"/>
    </source>
</evidence>
<name>G0LK22_HALWC</name>
<dbReference type="GO" id="GO:0005829">
    <property type="term" value="C:cytosol"/>
    <property type="evidence" value="ECO:0007669"/>
    <property type="project" value="TreeGrafter"/>
</dbReference>
<dbReference type="OrthoDB" id="7915at2157"/>
<reference evidence="6 7" key="1">
    <citation type="journal article" date="2011" name="PLoS ONE">
        <title>Haloquadratum walsbyi: limited diversity in a global pond.</title>
        <authorList>
            <person name="Dyall-Smith M."/>
            <person name="Pfeiffer F."/>
            <person name="Klee K."/>
            <person name="Palm P."/>
            <person name="Gross K."/>
            <person name="Schuster S.C."/>
            <person name="Rampp M."/>
            <person name="Oesterhelt D."/>
        </authorList>
    </citation>
    <scope>NUCLEOTIDE SEQUENCE [LARGE SCALE GENOMIC DNA]</scope>
    <source>
        <strain evidence="7">DSM 16854 / JCM 12705 / C23</strain>
    </source>
</reference>
<feature type="region of interest" description="Disordered" evidence="4">
    <location>
        <begin position="1"/>
        <end position="32"/>
    </location>
</feature>
<dbReference type="GeneID" id="12446167"/>
<dbReference type="GO" id="GO:0004792">
    <property type="term" value="F:thiosulfate-cyanide sulfurtransferase activity"/>
    <property type="evidence" value="ECO:0007669"/>
    <property type="project" value="TreeGrafter"/>
</dbReference>
<gene>
    <name evidence="6" type="primary">ubaA</name>
    <name evidence="6" type="ordered locus">Hqrw_1502</name>
</gene>
<keyword evidence="1 6" id="KW-0808">Transferase</keyword>
<dbReference type="EMBL" id="FR746099">
    <property type="protein sequence ID" value="CCC39448.1"/>
    <property type="molecule type" value="Genomic_DNA"/>
</dbReference>
<evidence type="ECO:0000313" key="7">
    <source>
        <dbReference type="Proteomes" id="UP000007954"/>
    </source>
</evidence>
<dbReference type="PANTHER" id="PTHR10953">
    <property type="entry name" value="UBIQUITIN-ACTIVATING ENZYME E1"/>
    <property type="match status" value="1"/>
</dbReference>
<dbReference type="HOGENOM" id="CLU_013325_10_0_2"/>
<dbReference type="GO" id="GO:0008146">
    <property type="term" value="F:sulfotransferase activity"/>
    <property type="evidence" value="ECO:0007669"/>
    <property type="project" value="TreeGrafter"/>
</dbReference>
<keyword evidence="2" id="KW-0547">Nucleotide-binding</keyword>
<dbReference type="RefSeq" id="WP_014555303.1">
    <property type="nucleotide sequence ID" value="NC_017459.1"/>
</dbReference>
<dbReference type="GO" id="GO:0008641">
    <property type="term" value="F:ubiquitin-like modifier activating enzyme activity"/>
    <property type="evidence" value="ECO:0007669"/>
    <property type="project" value="InterPro"/>
</dbReference>
<dbReference type="AlphaFoldDB" id="G0LK22"/>
<dbReference type="InterPro" id="IPR045886">
    <property type="entry name" value="ThiF/MoeB/HesA"/>
</dbReference>
<evidence type="ECO:0000259" key="5">
    <source>
        <dbReference type="Pfam" id="PF00899"/>
    </source>
</evidence>
<organism evidence="6 7">
    <name type="scientific">Haloquadratum walsbyi (strain DSM 16854 / JCM 12705 / C23)</name>
    <dbReference type="NCBI Taxonomy" id="768065"/>
    <lineage>
        <taxon>Archaea</taxon>
        <taxon>Methanobacteriati</taxon>
        <taxon>Methanobacteriota</taxon>
        <taxon>Stenosarchaea group</taxon>
        <taxon>Halobacteria</taxon>
        <taxon>Halobacteriales</taxon>
        <taxon>Haloferacaceae</taxon>
        <taxon>Haloquadratum</taxon>
    </lineage>
</organism>
<dbReference type="EC" id="2.7.7.-" evidence="6"/>
<dbReference type="InterPro" id="IPR000594">
    <property type="entry name" value="ThiF_NAD_FAD-bd"/>
</dbReference>
<dbReference type="InterPro" id="IPR035985">
    <property type="entry name" value="Ubiquitin-activating_enz"/>
</dbReference>
<dbReference type="CDD" id="cd00757">
    <property type="entry name" value="ThiF_MoeB_HesA_family"/>
    <property type="match status" value="1"/>
</dbReference>
<dbReference type="NCBIfam" id="NF047750">
    <property type="entry name" value="SAMPActivE1UbaA"/>
    <property type="match status" value="1"/>
</dbReference>
<dbReference type="Proteomes" id="UP000007954">
    <property type="component" value="Chromosome"/>
</dbReference>
<accession>G0LK22</accession>
<keyword evidence="3" id="KW-0067">ATP-binding</keyword>
<evidence type="ECO:0000256" key="1">
    <source>
        <dbReference type="ARBA" id="ARBA00022679"/>
    </source>
</evidence>
<evidence type="ECO:0000256" key="3">
    <source>
        <dbReference type="ARBA" id="ARBA00022840"/>
    </source>
</evidence>
<sequence>MSPPPAPRPNDGSESTSNSDESTRVPGGLSLDSTQLDRYSRHIIMDELGPEGQAQLLNADVLIVGAGGLGSPVIQYLAAAGVGTIGIVDDDIVERSNLQRQVIHRDEDVGDSKVDSAARFITDLNPDITVVTHRTRIDKQSIREVIPGYDMIVDASDNFPTRYLLNDFCQLQKIPIAHGAIYKFEGQLTTLIPDGPCYRCLFPEAPEPGTIPDCAATGVLGALPGTVGCLQATEAMKVILNAGNPLTGKLIFYDALEATFEQISYQPDPTCPVCGDTPIQSIESVEYTGSCEVSEVSE</sequence>
<protein>
    <submittedName>
        <fullName evidence="6">SAMP-activating enzyme E1</fullName>
        <ecNumber evidence="6">2.7.7.-</ecNumber>
    </submittedName>
</protein>
<proteinExistence type="predicted"/>
<evidence type="ECO:0000313" key="6">
    <source>
        <dbReference type="EMBL" id="CCC39448.1"/>
    </source>
</evidence>
<dbReference type="NCBIfam" id="NF004281">
    <property type="entry name" value="PRK05690.1"/>
    <property type="match status" value="1"/>
</dbReference>